<proteinExistence type="predicted"/>
<evidence type="ECO:0000313" key="1">
    <source>
        <dbReference type="EMBL" id="KOX76073.1"/>
    </source>
</evidence>
<accession>A0A0M9A509</accession>
<evidence type="ECO:0000313" key="2">
    <source>
        <dbReference type="Proteomes" id="UP000053105"/>
    </source>
</evidence>
<organism evidence="1 2">
    <name type="scientific">Melipona quadrifasciata</name>
    <dbReference type="NCBI Taxonomy" id="166423"/>
    <lineage>
        <taxon>Eukaryota</taxon>
        <taxon>Metazoa</taxon>
        <taxon>Ecdysozoa</taxon>
        <taxon>Arthropoda</taxon>
        <taxon>Hexapoda</taxon>
        <taxon>Insecta</taxon>
        <taxon>Pterygota</taxon>
        <taxon>Neoptera</taxon>
        <taxon>Endopterygota</taxon>
        <taxon>Hymenoptera</taxon>
        <taxon>Apocrita</taxon>
        <taxon>Aculeata</taxon>
        <taxon>Apoidea</taxon>
        <taxon>Anthophila</taxon>
        <taxon>Apidae</taxon>
        <taxon>Melipona</taxon>
    </lineage>
</organism>
<dbReference type="EMBL" id="KQ435754">
    <property type="protein sequence ID" value="KOX76073.1"/>
    <property type="molecule type" value="Genomic_DNA"/>
</dbReference>
<gene>
    <name evidence="1" type="ORF">WN51_12885</name>
</gene>
<name>A0A0M9A509_9HYME</name>
<keyword evidence="2" id="KW-1185">Reference proteome</keyword>
<dbReference type="OrthoDB" id="616263at2759"/>
<sequence length="81" mass="9687">SVCSVLRDNIVSKITRELWNFRRFENDDFNVSDCKHTDAPMKIKADKLQALLHDDRYKQLLQLNQEAVEYFEKILFLHNMS</sequence>
<dbReference type="AlphaFoldDB" id="A0A0M9A509"/>
<reference evidence="1 2" key="1">
    <citation type="submission" date="2015-07" db="EMBL/GenBank/DDBJ databases">
        <title>The genome of Melipona quadrifasciata.</title>
        <authorList>
            <person name="Pan H."/>
            <person name="Kapheim K."/>
        </authorList>
    </citation>
    <scope>NUCLEOTIDE SEQUENCE [LARGE SCALE GENOMIC DNA]</scope>
    <source>
        <strain evidence="1">0111107301</strain>
        <tissue evidence="1">Whole body</tissue>
    </source>
</reference>
<protein>
    <submittedName>
        <fullName evidence="1">Uncharacterized protein</fullName>
    </submittedName>
</protein>
<feature type="non-terminal residue" evidence="1">
    <location>
        <position position="1"/>
    </location>
</feature>
<dbReference type="Proteomes" id="UP000053105">
    <property type="component" value="Unassembled WGS sequence"/>
</dbReference>